<dbReference type="Pfam" id="PF10604">
    <property type="entry name" value="Polyketide_cyc2"/>
    <property type="match status" value="1"/>
</dbReference>
<dbReference type="PANTHER" id="PTHR39332:SF7">
    <property type="entry name" value="SRPBCC FAMILY PROTEIN"/>
    <property type="match status" value="1"/>
</dbReference>
<dbReference type="EMBL" id="JACCCZ010000001">
    <property type="protein sequence ID" value="NYG00926.1"/>
    <property type="molecule type" value="Genomic_DNA"/>
</dbReference>
<reference evidence="1 2" key="1">
    <citation type="submission" date="2020-07" db="EMBL/GenBank/DDBJ databases">
        <title>Sequencing the genomes of 1000 actinobacteria strains.</title>
        <authorList>
            <person name="Klenk H.-P."/>
        </authorList>
    </citation>
    <scope>NUCLEOTIDE SEQUENCE [LARGE SCALE GENOMIC DNA]</scope>
    <source>
        <strain evidence="1 2">DSM 44749</strain>
    </source>
</reference>
<evidence type="ECO:0008006" key="3">
    <source>
        <dbReference type="Google" id="ProtNLM"/>
    </source>
</evidence>
<dbReference type="InterPro" id="IPR019587">
    <property type="entry name" value="Polyketide_cyclase/dehydratase"/>
</dbReference>
<proteinExistence type="predicted"/>
<dbReference type="SUPFAM" id="SSF55961">
    <property type="entry name" value="Bet v1-like"/>
    <property type="match status" value="1"/>
</dbReference>
<evidence type="ECO:0000313" key="2">
    <source>
        <dbReference type="Proteomes" id="UP000549695"/>
    </source>
</evidence>
<dbReference type="AlphaFoldDB" id="A0A852W4S2"/>
<dbReference type="RefSeq" id="WP_179760522.1">
    <property type="nucleotide sequence ID" value="NZ_BAAAJZ010000008.1"/>
</dbReference>
<dbReference type="Gene3D" id="3.30.530.20">
    <property type="match status" value="1"/>
</dbReference>
<accession>A0A852W4S2</accession>
<keyword evidence="2" id="KW-1185">Reference proteome</keyword>
<name>A0A852W4S2_PSEA5</name>
<evidence type="ECO:0000313" key="1">
    <source>
        <dbReference type="EMBL" id="NYG00926.1"/>
    </source>
</evidence>
<dbReference type="PANTHER" id="PTHR39332">
    <property type="entry name" value="BLL4707 PROTEIN"/>
    <property type="match status" value="1"/>
</dbReference>
<gene>
    <name evidence="1" type="ORF">HDA37_001211</name>
</gene>
<sequence>MPRPYSSAVITAPLAEVWPHVRDFGGLHRWHPAIATCELIRGASGSEIGAQRRLTLADGGDTVVEELTALDERGHALTYEILESPFPVRRYVSTVRLAPVTAVGHTFGEWWTEFDADGTDEGDLAGLFANGVFGAGLAALGERFGR</sequence>
<dbReference type="CDD" id="cd07821">
    <property type="entry name" value="PYR_PYL_RCAR_like"/>
    <property type="match status" value="1"/>
</dbReference>
<comment type="caution">
    <text evidence="1">The sequence shown here is derived from an EMBL/GenBank/DDBJ whole genome shotgun (WGS) entry which is preliminary data.</text>
</comment>
<protein>
    <recommendedName>
        <fullName evidence="3">Polyketide cyclase/dehydrase/lipid transport protein</fullName>
    </recommendedName>
</protein>
<dbReference type="GeneID" id="98051016"/>
<organism evidence="1 2">
    <name type="scientific">Pseudonocardia alni</name>
    <name type="common">Amycolata alni</name>
    <dbReference type="NCBI Taxonomy" id="33907"/>
    <lineage>
        <taxon>Bacteria</taxon>
        <taxon>Bacillati</taxon>
        <taxon>Actinomycetota</taxon>
        <taxon>Actinomycetes</taxon>
        <taxon>Pseudonocardiales</taxon>
        <taxon>Pseudonocardiaceae</taxon>
        <taxon>Pseudonocardia</taxon>
    </lineage>
</organism>
<dbReference type="Proteomes" id="UP000549695">
    <property type="component" value="Unassembled WGS sequence"/>
</dbReference>
<dbReference type="InterPro" id="IPR023393">
    <property type="entry name" value="START-like_dom_sf"/>
</dbReference>